<dbReference type="InterPro" id="IPR036661">
    <property type="entry name" value="Luciferase-like_sf"/>
</dbReference>
<evidence type="ECO:0000256" key="3">
    <source>
        <dbReference type="ARBA" id="ARBA00023002"/>
    </source>
</evidence>
<evidence type="ECO:0000313" key="10">
    <source>
        <dbReference type="Proteomes" id="UP000077875"/>
    </source>
</evidence>
<comment type="similarity">
    <text evidence="5">Belongs to the NtaA/SnaA/DszA monooxygenase family.</text>
</comment>
<dbReference type="EMBL" id="CP015243">
    <property type="protein sequence ID" value="ANF57846.1"/>
    <property type="molecule type" value="Genomic_DNA"/>
</dbReference>
<dbReference type="InterPro" id="IPR051260">
    <property type="entry name" value="Diverse_substr_monoxygenases"/>
</dbReference>
<dbReference type="GO" id="GO:0016705">
    <property type="term" value="F:oxidoreductase activity, acting on paired donors, with incorporation or reduction of molecular oxygen"/>
    <property type="evidence" value="ECO:0007669"/>
    <property type="project" value="InterPro"/>
</dbReference>
<feature type="binding site" evidence="6">
    <location>
        <position position="227"/>
    </location>
    <ligand>
        <name>FMN</name>
        <dbReference type="ChEBI" id="CHEBI:58210"/>
    </ligand>
</feature>
<evidence type="ECO:0000259" key="8">
    <source>
        <dbReference type="Pfam" id="PF00296"/>
    </source>
</evidence>
<evidence type="ECO:0000256" key="5">
    <source>
        <dbReference type="ARBA" id="ARBA00033748"/>
    </source>
</evidence>
<feature type="binding site" evidence="6">
    <location>
        <position position="157"/>
    </location>
    <ligand>
        <name>FMN</name>
        <dbReference type="ChEBI" id="CHEBI:58210"/>
    </ligand>
</feature>
<keyword evidence="4 9" id="KW-0503">Monooxygenase</keyword>
<keyword evidence="10" id="KW-1185">Reference proteome</keyword>
<dbReference type="SUPFAM" id="SSF51679">
    <property type="entry name" value="Bacterial luciferase-like"/>
    <property type="match status" value="1"/>
</dbReference>
<evidence type="ECO:0000256" key="7">
    <source>
        <dbReference type="SAM" id="MobiDB-lite"/>
    </source>
</evidence>
<proteinExistence type="inferred from homology"/>
<dbReference type="PIRSF" id="PIRSF000337">
    <property type="entry name" value="NTA_MOA"/>
    <property type="match status" value="1"/>
</dbReference>
<dbReference type="Pfam" id="PF00296">
    <property type="entry name" value="Bac_luciferase"/>
    <property type="match status" value="1"/>
</dbReference>
<dbReference type="STRING" id="376489.A5892_10540"/>
<keyword evidence="2 6" id="KW-0288">FMN</keyword>
<dbReference type="CDD" id="cd01095">
    <property type="entry name" value="Nitrilotriacetate_monoxgenase"/>
    <property type="match status" value="1"/>
</dbReference>
<dbReference type="GO" id="GO:0004497">
    <property type="term" value="F:monooxygenase activity"/>
    <property type="evidence" value="ECO:0007669"/>
    <property type="project" value="UniProtKB-KW"/>
</dbReference>
<feature type="domain" description="Luciferase-like" evidence="8">
    <location>
        <begin position="35"/>
        <end position="389"/>
    </location>
</feature>
<feature type="binding site" evidence="6">
    <location>
        <position position="59"/>
    </location>
    <ligand>
        <name>FMN</name>
        <dbReference type="ChEBI" id="CHEBI:58210"/>
    </ligand>
</feature>
<name>A0A172YFF2_9GAMM</name>
<dbReference type="Proteomes" id="UP000077875">
    <property type="component" value="Chromosome"/>
</dbReference>
<keyword evidence="1 6" id="KW-0285">Flavoprotein</keyword>
<protein>
    <submittedName>
        <fullName evidence="9">Nitrilotriacetate monooxygenase</fullName>
    </submittedName>
</protein>
<feature type="binding site" evidence="6">
    <location>
        <position position="228"/>
    </location>
    <ligand>
        <name>FMN</name>
        <dbReference type="ChEBI" id="CHEBI:58210"/>
    </ligand>
</feature>
<dbReference type="InterPro" id="IPR011251">
    <property type="entry name" value="Luciferase-like_dom"/>
</dbReference>
<dbReference type="KEGG" id="haa:A5892_10540"/>
<reference evidence="9 10" key="1">
    <citation type="submission" date="2016-04" db="EMBL/GenBank/DDBJ databases">
        <title>Complete Genome Sequence of Halotalea alkalilenta IHB B 13600.</title>
        <authorList>
            <person name="Swarnkar M.K."/>
            <person name="Sharma A."/>
            <person name="Kaushal K."/>
            <person name="Soni R."/>
            <person name="Rana S."/>
            <person name="Singh A.K."/>
            <person name="Gulati A."/>
        </authorList>
    </citation>
    <scope>NUCLEOTIDE SEQUENCE [LARGE SCALE GENOMIC DNA]</scope>
    <source>
        <strain evidence="9 10">IHB B 13600</strain>
    </source>
</reference>
<evidence type="ECO:0000256" key="4">
    <source>
        <dbReference type="ARBA" id="ARBA00023033"/>
    </source>
</evidence>
<dbReference type="InterPro" id="IPR016215">
    <property type="entry name" value="NTA_MOA"/>
</dbReference>
<gene>
    <name evidence="9" type="ORF">A5892_10540</name>
</gene>
<evidence type="ECO:0000256" key="6">
    <source>
        <dbReference type="PIRSR" id="PIRSR000337-1"/>
    </source>
</evidence>
<accession>A0A172YFF2</accession>
<organism evidence="9 10">
    <name type="scientific">Halotalea alkalilenta</name>
    <dbReference type="NCBI Taxonomy" id="376489"/>
    <lineage>
        <taxon>Bacteria</taxon>
        <taxon>Pseudomonadati</taxon>
        <taxon>Pseudomonadota</taxon>
        <taxon>Gammaproteobacteria</taxon>
        <taxon>Oceanospirillales</taxon>
        <taxon>Halomonadaceae</taxon>
        <taxon>Halotalea</taxon>
    </lineage>
</organism>
<feature type="binding site" evidence="6">
    <location>
        <position position="103"/>
    </location>
    <ligand>
        <name>FMN</name>
        <dbReference type="ChEBI" id="CHEBI:58210"/>
    </ligand>
</feature>
<evidence type="ECO:0000256" key="1">
    <source>
        <dbReference type="ARBA" id="ARBA00022630"/>
    </source>
</evidence>
<evidence type="ECO:0000256" key="2">
    <source>
        <dbReference type="ARBA" id="ARBA00022643"/>
    </source>
</evidence>
<sequence length="461" mass="51256">MTQPRSMMKIGINMVQNGGHSSGWRHLDADPDIANDFEGYARIIKMAEDAKIHFVFLADGAAVRIPHSNAEELSYHGHIDRFEPLTLLAALAAITSKIGLICTASTTYNEPYTLARKYASLDHISHGRAGWNLVTGWSEDESLNFNRDTLMEHAQRYARANEFVDVVTGLWDSFDDDAFIANKASGQYFRPEGMHVLNHQGEFYKVRGPLNLRRSPQGHPVIAQAGSSVPGRDLGARVADIIYTGQKDLQLAQEFFADMKARVAAAGRDPSQVLVMPGLMPIIGATEAEAQARMAELKSLVHPEVGMQLISKTFGDLSHLDPEDPVPLPLPESNGVKSARDQWERRLREKPMTVRQVYEEISLSSGHCVVCGTVETIADHMQRWFESGACDGWNLMAPYFPSGAEDFITKLIPELKRRGIFHREYEGETLRANLGLNPVPDLKNKSNDGRSKSDDRISMSN</sequence>
<dbReference type="Gene3D" id="3.20.20.30">
    <property type="entry name" value="Luciferase-like domain"/>
    <property type="match status" value="1"/>
</dbReference>
<keyword evidence="3" id="KW-0560">Oxidoreductase</keyword>
<feature type="compositionally biased region" description="Basic and acidic residues" evidence="7">
    <location>
        <begin position="442"/>
        <end position="461"/>
    </location>
</feature>
<dbReference type="AlphaFoldDB" id="A0A172YFF2"/>
<dbReference type="PANTHER" id="PTHR30011">
    <property type="entry name" value="ALKANESULFONATE MONOOXYGENASE-RELATED"/>
    <property type="match status" value="1"/>
</dbReference>
<feature type="region of interest" description="Disordered" evidence="7">
    <location>
        <begin position="436"/>
        <end position="461"/>
    </location>
</feature>
<dbReference type="PANTHER" id="PTHR30011:SF16">
    <property type="entry name" value="C2H2 FINGER DOMAIN TRANSCRIPTION FACTOR (EUROFUNG)-RELATED"/>
    <property type="match status" value="1"/>
</dbReference>
<feature type="binding site" evidence="6">
    <location>
        <position position="153"/>
    </location>
    <ligand>
        <name>FMN</name>
        <dbReference type="ChEBI" id="CHEBI:58210"/>
    </ligand>
</feature>
<dbReference type="NCBIfam" id="TIGR03860">
    <property type="entry name" value="FMN_nitrolo"/>
    <property type="match status" value="1"/>
</dbReference>
<evidence type="ECO:0000313" key="9">
    <source>
        <dbReference type="EMBL" id="ANF57846.1"/>
    </source>
</evidence>